<keyword evidence="6 9" id="KW-0472">Membrane</keyword>
<comment type="caution">
    <text evidence="11">The sequence shown here is derived from an EMBL/GenBank/DDBJ whole genome shotgun (WGS) entry which is preliminary data.</text>
</comment>
<name>A0A1W0X376_HYPEX</name>
<reference evidence="12" key="1">
    <citation type="submission" date="2017-01" db="EMBL/GenBank/DDBJ databases">
        <title>Comparative genomics of anhydrobiosis in the tardigrade Hypsibius dujardini.</title>
        <authorList>
            <person name="Yoshida Y."/>
            <person name="Koutsovoulos G."/>
            <person name="Laetsch D."/>
            <person name="Stevens L."/>
            <person name="Kumar S."/>
            <person name="Horikawa D."/>
            <person name="Ishino K."/>
            <person name="Komine S."/>
            <person name="Tomita M."/>
            <person name="Blaxter M."/>
            <person name="Arakawa K."/>
        </authorList>
    </citation>
    <scope>NUCLEOTIDE SEQUENCE [LARGE SCALE GENOMIC DNA]</scope>
    <source>
        <strain evidence="12">Z151</strain>
    </source>
</reference>
<protein>
    <recommendedName>
        <fullName evidence="10">G-protein coupled receptors family 1 profile domain-containing protein</fullName>
    </recommendedName>
</protein>
<keyword evidence="7" id="KW-0675">Receptor</keyword>
<sequence>MNNSTVSNGTSRPLEYSWISKVFGVILIPLALGGFLGSLLCVWIICRGYNRQKTSSNLLFVNLCLATFLFCGLVCPFHIYGGIVQQAGFLARRSAFGFCNFLALTHFTTLTASAYAHSAIAVNRLFAVVVSGRLHTLGKSKWFTWFSITATWVISAATFAPPLFVVNITYGFSTESMKCTYTLTNSPTYVTMSKVINVLLPYVIMLVCYGWIFTKVWLSKHRLRGRGQRQVGGLPPAVLKVNRSVMQVEIRITKNAFITCATFFAFYLPTALYGVTGRSRQELQSTLGISLNYLWWTGCAVNPLVYAYLNSAMRGRISAWLFPDRIGPNGSST</sequence>
<feature type="domain" description="G-protein coupled receptors family 1 profile" evidence="10">
    <location>
        <begin position="37"/>
        <end position="306"/>
    </location>
</feature>
<dbReference type="InterPro" id="IPR000276">
    <property type="entry name" value="GPCR_Rhodpsn"/>
</dbReference>
<feature type="transmembrane region" description="Helical" evidence="9">
    <location>
        <begin position="58"/>
        <end position="81"/>
    </location>
</feature>
<evidence type="ECO:0000256" key="7">
    <source>
        <dbReference type="ARBA" id="ARBA00023170"/>
    </source>
</evidence>
<dbReference type="EMBL" id="MTYJ01000020">
    <property type="protein sequence ID" value="OQV21943.1"/>
    <property type="molecule type" value="Genomic_DNA"/>
</dbReference>
<feature type="transmembrane region" description="Helical" evidence="9">
    <location>
        <begin position="199"/>
        <end position="218"/>
    </location>
</feature>
<dbReference type="AlphaFoldDB" id="A0A1W0X376"/>
<evidence type="ECO:0000256" key="6">
    <source>
        <dbReference type="ARBA" id="ARBA00023136"/>
    </source>
</evidence>
<dbReference type="Proteomes" id="UP000192578">
    <property type="component" value="Unassembled WGS sequence"/>
</dbReference>
<dbReference type="GO" id="GO:0004930">
    <property type="term" value="F:G protein-coupled receptor activity"/>
    <property type="evidence" value="ECO:0007669"/>
    <property type="project" value="UniProtKB-KW"/>
</dbReference>
<comment type="subcellular location">
    <subcellularLocation>
        <location evidence="1">Cell membrane</location>
        <topology evidence="1">Multi-pass membrane protein</topology>
    </subcellularLocation>
</comment>
<evidence type="ECO:0000259" key="10">
    <source>
        <dbReference type="PROSITE" id="PS50262"/>
    </source>
</evidence>
<dbReference type="PROSITE" id="PS50262">
    <property type="entry name" value="G_PROTEIN_RECEP_F1_2"/>
    <property type="match status" value="1"/>
</dbReference>
<dbReference type="PRINTS" id="PR00237">
    <property type="entry name" value="GPCRRHODOPSN"/>
</dbReference>
<keyword evidence="2" id="KW-1003">Cell membrane</keyword>
<feature type="transmembrane region" description="Helical" evidence="9">
    <location>
        <begin position="142"/>
        <end position="164"/>
    </location>
</feature>
<evidence type="ECO:0000256" key="8">
    <source>
        <dbReference type="ARBA" id="ARBA00023224"/>
    </source>
</evidence>
<evidence type="ECO:0000313" key="11">
    <source>
        <dbReference type="EMBL" id="OQV21943.1"/>
    </source>
</evidence>
<organism evidence="11 12">
    <name type="scientific">Hypsibius exemplaris</name>
    <name type="common">Freshwater tardigrade</name>
    <dbReference type="NCBI Taxonomy" id="2072580"/>
    <lineage>
        <taxon>Eukaryota</taxon>
        <taxon>Metazoa</taxon>
        <taxon>Ecdysozoa</taxon>
        <taxon>Tardigrada</taxon>
        <taxon>Eutardigrada</taxon>
        <taxon>Parachela</taxon>
        <taxon>Hypsibioidea</taxon>
        <taxon>Hypsibiidae</taxon>
        <taxon>Hypsibius</taxon>
    </lineage>
</organism>
<dbReference type="SUPFAM" id="SSF81321">
    <property type="entry name" value="Family A G protein-coupled receptor-like"/>
    <property type="match status" value="1"/>
</dbReference>
<keyword evidence="8" id="KW-0807">Transducer</keyword>
<evidence type="ECO:0000313" key="12">
    <source>
        <dbReference type="Proteomes" id="UP000192578"/>
    </source>
</evidence>
<evidence type="ECO:0000256" key="1">
    <source>
        <dbReference type="ARBA" id="ARBA00004651"/>
    </source>
</evidence>
<accession>A0A1W0X376</accession>
<keyword evidence="3 9" id="KW-0812">Transmembrane</keyword>
<feature type="transmembrane region" description="Helical" evidence="9">
    <location>
        <begin position="101"/>
        <end position="122"/>
    </location>
</feature>
<dbReference type="GO" id="GO:0005886">
    <property type="term" value="C:plasma membrane"/>
    <property type="evidence" value="ECO:0007669"/>
    <property type="project" value="UniProtKB-SubCell"/>
</dbReference>
<proteinExistence type="predicted"/>
<dbReference type="Gene3D" id="1.20.1070.10">
    <property type="entry name" value="Rhodopsin 7-helix transmembrane proteins"/>
    <property type="match status" value="1"/>
</dbReference>
<feature type="transmembrane region" description="Helical" evidence="9">
    <location>
        <begin position="256"/>
        <end position="273"/>
    </location>
</feature>
<keyword evidence="5" id="KW-0297">G-protein coupled receptor</keyword>
<dbReference type="CDD" id="cd00637">
    <property type="entry name" value="7tm_classA_rhodopsin-like"/>
    <property type="match status" value="1"/>
</dbReference>
<dbReference type="Pfam" id="PF00001">
    <property type="entry name" value="7tm_1"/>
    <property type="match status" value="1"/>
</dbReference>
<feature type="transmembrane region" description="Helical" evidence="9">
    <location>
        <begin position="22"/>
        <end position="46"/>
    </location>
</feature>
<evidence type="ECO:0000256" key="4">
    <source>
        <dbReference type="ARBA" id="ARBA00022989"/>
    </source>
</evidence>
<keyword evidence="4 9" id="KW-1133">Transmembrane helix</keyword>
<evidence type="ECO:0000256" key="3">
    <source>
        <dbReference type="ARBA" id="ARBA00022692"/>
    </source>
</evidence>
<dbReference type="PANTHER" id="PTHR24228">
    <property type="entry name" value="B2 BRADYKININ RECEPTOR/ANGIOTENSIN II RECEPTOR"/>
    <property type="match status" value="1"/>
</dbReference>
<evidence type="ECO:0000256" key="9">
    <source>
        <dbReference type="SAM" id="Phobius"/>
    </source>
</evidence>
<evidence type="ECO:0000256" key="2">
    <source>
        <dbReference type="ARBA" id="ARBA00022475"/>
    </source>
</evidence>
<dbReference type="PANTHER" id="PTHR24228:SF74">
    <property type="entry name" value="G-PROTEIN COUPLED RECEPTORS FAMILY 1 PROFILE DOMAIN-CONTAINING PROTEIN"/>
    <property type="match status" value="1"/>
</dbReference>
<gene>
    <name evidence="11" type="ORF">BV898_04155</name>
</gene>
<dbReference type="OrthoDB" id="6117944at2759"/>
<keyword evidence="12" id="KW-1185">Reference proteome</keyword>
<dbReference type="InterPro" id="IPR017452">
    <property type="entry name" value="GPCR_Rhodpsn_7TM"/>
</dbReference>
<feature type="transmembrane region" description="Helical" evidence="9">
    <location>
        <begin position="293"/>
        <end position="309"/>
    </location>
</feature>
<evidence type="ECO:0000256" key="5">
    <source>
        <dbReference type="ARBA" id="ARBA00023040"/>
    </source>
</evidence>